<evidence type="ECO:0000313" key="1">
    <source>
        <dbReference type="EMBL" id="MDQ9128552.1"/>
    </source>
</evidence>
<protein>
    <submittedName>
        <fullName evidence="1">Phage tail assembly chaperone</fullName>
    </submittedName>
</protein>
<organism evidence="1 2">
    <name type="scientific">Serratia fonticola</name>
    <dbReference type="NCBI Taxonomy" id="47917"/>
    <lineage>
        <taxon>Bacteria</taxon>
        <taxon>Pseudomonadati</taxon>
        <taxon>Pseudomonadota</taxon>
        <taxon>Gammaproteobacteria</taxon>
        <taxon>Enterobacterales</taxon>
        <taxon>Yersiniaceae</taxon>
        <taxon>Serratia</taxon>
    </lineage>
</organism>
<dbReference type="RefSeq" id="WP_309048087.1">
    <property type="nucleotide sequence ID" value="NZ_JAVIGA010000024.1"/>
</dbReference>
<dbReference type="Gene3D" id="3.30.2220.20">
    <property type="entry name" value="Phage tail assembly chaperone gp13-like"/>
    <property type="match status" value="1"/>
</dbReference>
<sequence>MAAKKLSLKALVSAPMAGFRTKMVEVAEWNGAKVILREPSPAGWGQWREIMEPEGPKEGAKAVELSITEQTQRNIRADAVMFIDVLLDEDQKPVFTRKELDEVVGFYGPVHSRLLKQALALQTSQEDAEKKSESQKPSS</sequence>
<dbReference type="EMBL" id="JAVIGA010000024">
    <property type="protein sequence ID" value="MDQ9128552.1"/>
    <property type="molecule type" value="Genomic_DNA"/>
</dbReference>
<reference evidence="1" key="1">
    <citation type="submission" date="2023-08" db="EMBL/GenBank/DDBJ databases">
        <title>The Comparative Genomic Analysis of Yersiniaceae from Polar Regions.</title>
        <authorList>
            <person name="Goncharov A."/>
            <person name="Aslanov B."/>
            <person name="Kolodzhieva V."/>
            <person name="Azarov D."/>
            <person name="Mochov A."/>
            <person name="Lebedeva E."/>
        </authorList>
    </citation>
    <scope>NUCLEOTIDE SEQUENCE</scope>
    <source>
        <strain evidence="1">Vf</strain>
    </source>
</reference>
<accession>A0AAJ1YFW7</accession>
<dbReference type="Proteomes" id="UP001224622">
    <property type="component" value="Unassembled WGS sequence"/>
</dbReference>
<dbReference type="InterPro" id="IPR010411">
    <property type="entry name" value="TAC_Gp13-like"/>
</dbReference>
<evidence type="ECO:0000313" key="2">
    <source>
        <dbReference type="Proteomes" id="UP001224622"/>
    </source>
</evidence>
<dbReference type="InterPro" id="IPR038556">
    <property type="entry name" value="TAC_Gp13-like_sf"/>
</dbReference>
<name>A0AAJ1YFW7_SERFO</name>
<proteinExistence type="predicted"/>
<gene>
    <name evidence="1" type="ORF">RDT67_19220</name>
</gene>
<dbReference type="AlphaFoldDB" id="A0AAJ1YFW7"/>
<dbReference type="Pfam" id="PF06222">
    <property type="entry name" value="Phage_TAC_1"/>
    <property type="match status" value="1"/>
</dbReference>
<comment type="caution">
    <text evidence="1">The sequence shown here is derived from an EMBL/GenBank/DDBJ whole genome shotgun (WGS) entry which is preliminary data.</text>
</comment>